<evidence type="ECO:0008006" key="4">
    <source>
        <dbReference type="Google" id="ProtNLM"/>
    </source>
</evidence>
<evidence type="ECO:0000313" key="3">
    <source>
        <dbReference type="Proteomes" id="UP000054166"/>
    </source>
</evidence>
<dbReference type="STRING" id="765440.A0A0C3GH28"/>
<feature type="compositionally biased region" description="Acidic residues" evidence="1">
    <location>
        <begin position="158"/>
        <end position="178"/>
    </location>
</feature>
<name>A0A0C3GH28_PILCF</name>
<dbReference type="Proteomes" id="UP000054166">
    <property type="component" value="Unassembled WGS sequence"/>
</dbReference>
<reference evidence="3" key="2">
    <citation type="submission" date="2015-01" db="EMBL/GenBank/DDBJ databases">
        <title>Evolutionary Origins and Diversification of the Mycorrhizal Mutualists.</title>
        <authorList>
            <consortium name="DOE Joint Genome Institute"/>
            <consortium name="Mycorrhizal Genomics Consortium"/>
            <person name="Kohler A."/>
            <person name="Kuo A."/>
            <person name="Nagy L.G."/>
            <person name="Floudas D."/>
            <person name="Copeland A."/>
            <person name="Barry K.W."/>
            <person name="Cichocki N."/>
            <person name="Veneault-Fourrey C."/>
            <person name="LaButti K."/>
            <person name="Lindquist E.A."/>
            <person name="Lipzen A."/>
            <person name="Lundell T."/>
            <person name="Morin E."/>
            <person name="Murat C."/>
            <person name="Riley R."/>
            <person name="Ohm R."/>
            <person name="Sun H."/>
            <person name="Tunlid A."/>
            <person name="Henrissat B."/>
            <person name="Grigoriev I.V."/>
            <person name="Hibbett D.S."/>
            <person name="Martin F."/>
        </authorList>
    </citation>
    <scope>NUCLEOTIDE SEQUENCE [LARGE SCALE GENOMIC DNA]</scope>
    <source>
        <strain evidence="3">F 1598</strain>
    </source>
</reference>
<gene>
    <name evidence="2" type="ORF">PILCRDRAFT_1195</name>
</gene>
<keyword evidence="3" id="KW-1185">Reference proteome</keyword>
<feature type="compositionally biased region" description="Acidic residues" evidence="1">
    <location>
        <begin position="211"/>
        <end position="220"/>
    </location>
</feature>
<evidence type="ECO:0000256" key="1">
    <source>
        <dbReference type="SAM" id="MobiDB-lite"/>
    </source>
</evidence>
<sequence>MSSGAPVFTSPPILSYLQLPETYTPSPKESPIDFLQLHIRQLPPHLLLTFSLITNPKQRTTVPTIRNRRLKYTHSNPEELSFVEARSQWPTLWEGRERRGMEEGQDERDWVMNDGFLKGSMKHVGKLGILLGEYEEEREAERVRALRRERAAEAAFVPEEDSDSEDEDMAHAEEEEVKPEEAKASFERLVREQFIYGLLDSVDYDSVDWNEQLDSDDDREAQEKWFDDDD</sequence>
<evidence type="ECO:0000313" key="2">
    <source>
        <dbReference type="EMBL" id="KIM90959.1"/>
    </source>
</evidence>
<dbReference type="OrthoDB" id="3345311at2759"/>
<dbReference type="AlphaFoldDB" id="A0A0C3GH28"/>
<dbReference type="InParanoid" id="A0A0C3GH28"/>
<feature type="region of interest" description="Disordered" evidence="1">
    <location>
        <begin position="154"/>
        <end position="183"/>
    </location>
</feature>
<feature type="compositionally biased region" description="Basic and acidic residues" evidence="1">
    <location>
        <begin position="221"/>
        <end position="230"/>
    </location>
</feature>
<organism evidence="2 3">
    <name type="scientific">Piloderma croceum (strain F 1598)</name>
    <dbReference type="NCBI Taxonomy" id="765440"/>
    <lineage>
        <taxon>Eukaryota</taxon>
        <taxon>Fungi</taxon>
        <taxon>Dikarya</taxon>
        <taxon>Basidiomycota</taxon>
        <taxon>Agaricomycotina</taxon>
        <taxon>Agaricomycetes</taxon>
        <taxon>Agaricomycetidae</taxon>
        <taxon>Atheliales</taxon>
        <taxon>Atheliaceae</taxon>
        <taxon>Piloderma</taxon>
    </lineage>
</organism>
<accession>A0A0C3GH28</accession>
<proteinExistence type="predicted"/>
<feature type="region of interest" description="Disordered" evidence="1">
    <location>
        <begin position="211"/>
        <end position="230"/>
    </location>
</feature>
<protein>
    <recommendedName>
        <fullName evidence="4">CCD97-like C-terminal domain-containing protein</fullName>
    </recommendedName>
</protein>
<reference evidence="2 3" key="1">
    <citation type="submission" date="2014-04" db="EMBL/GenBank/DDBJ databases">
        <authorList>
            <consortium name="DOE Joint Genome Institute"/>
            <person name="Kuo A."/>
            <person name="Tarkka M."/>
            <person name="Buscot F."/>
            <person name="Kohler A."/>
            <person name="Nagy L.G."/>
            <person name="Floudas D."/>
            <person name="Copeland A."/>
            <person name="Barry K.W."/>
            <person name="Cichocki N."/>
            <person name="Veneault-Fourrey C."/>
            <person name="LaButti K."/>
            <person name="Lindquist E.A."/>
            <person name="Lipzen A."/>
            <person name="Lundell T."/>
            <person name="Morin E."/>
            <person name="Murat C."/>
            <person name="Sun H."/>
            <person name="Tunlid A."/>
            <person name="Henrissat B."/>
            <person name="Grigoriev I.V."/>
            <person name="Hibbett D.S."/>
            <person name="Martin F."/>
            <person name="Nordberg H.P."/>
            <person name="Cantor M.N."/>
            <person name="Hua S.X."/>
        </authorList>
    </citation>
    <scope>NUCLEOTIDE SEQUENCE [LARGE SCALE GENOMIC DNA]</scope>
    <source>
        <strain evidence="2 3">F 1598</strain>
    </source>
</reference>
<dbReference type="HOGENOM" id="CLU_081903_0_0_1"/>
<dbReference type="EMBL" id="KN832972">
    <property type="protein sequence ID" value="KIM90959.1"/>
    <property type="molecule type" value="Genomic_DNA"/>
</dbReference>